<dbReference type="AlphaFoldDB" id="A0AAX2EDN3"/>
<accession>A0AAX2EDN3</accession>
<evidence type="ECO:0000256" key="3">
    <source>
        <dbReference type="ARBA" id="ARBA00023163"/>
    </source>
</evidence>
<dbReference type="NCBIfam" id="NF033788">
    <property type="entry name" value="HTH_metalloreg"/>
    <property type="match status" value="1"/>
</dbReference>
<keyword evidence="1" id="KW-0805">Transcription regulation</keyword>
<dbReference type="SMART" id="SM00418">
    <property type="entry name" value="HTH_ARSR"/>
    <property type="match status" value="1"/>
</dbReference>
<dbReference type="InterPro" id="IPR001845">
    <property type="entry name" value="HTH_ArsR_DNA-bd_dom"/>
</dbReference>
<feature type="domain" description="HTH arsR-type" evidence="4">
    <location>
        <begin position="25"/>
        <end position="120"/>
    </location>
</feature>
<evidence type="ECO:0000313" key="6">
    <source>
        <dbReference type="Proteomes" id="UP000199735"/>
    </source>
</evidence>
<protein>
    <submittedName>
        <fullName evidence="5">DNA-binding transcriptional regulator, ArsR family</fullName>
    </submittedName>
</protein>
<keyword evidence="3" id="KW-0804">Transcription</keyword>
<evidence type="ECO:0000313" key="5">
    <source>
        <dbReference type="EMBL" id="SEM86294.1"/>
    </source>
</evidence>
<keyword evidence="2 5" id="KW-0238">DNA-binding</keyword>
<dbReference type="RefSeq" id="WP_093880060.1">
    <property type="nucleotide sequence ID" value="NZ_FOCD01000001.1"/>
</dbReference>
<gene>
    <name evidence="5" type="ORF">SAMN04489762_1231</name>
</gene>
<comment type="caution">
    <text evidence="5">The sequence shown here is derived from an EMBL/GenBank/DDBJ whole genome shotgun (WGS) entry which is preliminary data.</text>
</comment>
<dbReference type="PANTHER" id="PTHR33154:SF18">
    <property type="entry name" value="ARSENICAL RESISTANCE OPERON REPRESSOR"/>
    <property type="match status" value="1"/>
</dbReference>
<dbReference type="Pfam" id="PF01022">
    <property type="entry name" value="HTH_5"/>
    <property type="match status" value="1"/>
</dbReference>
<evidence type="ECO:0000256" key="2">
    <source>
        <dbReference type="ARBA" id="ARBA00023125"/>
    </source>
</evidence>
<dbReference type="GO" id="GO:0003700">
    <property type="term" value="F:DNA-binding transcription factor activity"/>
    <property type="evidence" value="ECO:0007669"/>
    <property type="project" value="InterPro"/>
</dbReference>
<dbReference type="InterPro" id="IPR036388">
    <property type="entry name" value="WH-like_DNA-bd_sf"/>
</dbReference>
<dbReference type="InterPro" id="IPR018334">
    <property type="entry name" value="ArsR_HTH"/>
</dbReference>
<evidence type="ECO:0000256" key="1">
    <source>
        <dbReference type="ARBA" id="ARBA00023015"/>
    </source>
</evidence>
<dbReference type="InterPro" id="IPR036390">
    <property type="entry name" value="WH_DNA-bd_sf"/>
</dbReference>
<dbReference type="SUPFAM" id="SSF46785">
    <property type="entry name" value="Winged helix' DNA-binding domain"/>
    <property type="match status" value="1"/>
</dbReference>
<dbReference type="PROSITE" id="PS00846">
    <property type="entry name" value="HTH_ARSR_1"/>
    <property type="match status" value="1"/>
</dbReference>
<evidence type="ECO:0000259" key="4">
    <source>
        <dbReference type="PROSITE" id="PS50987"/>
    </source>
</evidence>
<dbReference type="PANTHER" id="PTHR33154">
    <property type="entry name" value="TRANSCRIPTIONAL REGULATOR, ARSR FAMILY"/>
    <property type="match status" value="1"/>
</dbReference>
<dbReference type="EMBL" id="FOCD01000001">
    <property type="protein sequence ID" value="SEM86294.1"/>
    <property type="molecule type" value="Genomic_DNA"/>
</dbReference>
<proteinExistence type="predicted"/>
<dbReference type="Proteomes" id="UP000199735">
    <property type="component" value="Unassembled WGS sequence"/>
</dbReference>
<reference evidence="5 6" key="1">
    <citation type="submission" date="2016-10" db="EMBL/GenBank/DDBJ databases">
        <authorList>
            <person name="Varghese N."/>
            <person name="Submissions S."/>
        </authorList>
    </citation>
    <scope>NUCLEOTIDE SEQUENCE [LARGE SCALE GENOMIC DNA]</scope>
    <source>
        <strain evidence="5 6">DSM 21619</strain>
    </source>
</reference>
<organism evidence="5 6">
    <name type="scientific">Terribacillus saccharophilus</name>
    <dbReference type="NCBI Taxonomy" id="361277"/>
    <lineage>
        <taxon>Bacteria</taxon>
        <taxon>Bacillati</taxon>
        <taxon>Bacillota</taxon>
        <taxon>Bacilli</taxon>
        <taxon>Bacillales</taxon>
        <taxon>Bacillaceae</taxon>
        <taxon>Terribacillus</taxon>
    </lineage>
</organism>
<name>A0AAX2EDN3_9BACI</name>
<sequence>MTSDKALCQVTCIHEDKVNRVKEHMADRNTNGVAIILKAVADETRLQILCALTIEEELCVCDVANIIDCSVATTSHHLRNLKKAGIASTRKQGKTVYYRLEDNVIVELVTKMVLNRDKVLS</sequence>
<dbReference type="Gene3D" id="1.10.10.10">
    <property type="entry name" value="Winged helix-like DNA-binding domain superfamily/Winged helix DNA-binding domain"/>
    <property type="match status" value="1"/>
</dbReference>
<dbReference type="GO" id="GO:0003677">
    <property type="term" value="F:DNA binding"/>
    <property type="evidence" value="ECO:0007669"/>
    <property type="project" value="UniProtKB-KW"/>
</dbReference>
<dbReference type="PROSITE" id="PS50987">
    <property type="entry name" value="HTH_ARSR_2"/>
    <property type="match status" value="1"/>
</dbReference>
<dbReference type="PRINTS" id="PR00778">
    <property type="entry name" value="HTHARSR"/>
</dbReference>
<dbReference type="CDD" id="cd00090">
    <property type="entry name" value="HTH_ARSR"/>
    <property type="match status" value="1"/>
</dbReference>
<dbReference type="InterPro" id="IPR011991">
    <property type="entry name" value="ArsR-like_HTH"/>
</dbReference>
<dbReference type="InterPro" id="IPR051081">
    <property type="entry name" value="HTH_MetalResp_TranReg"/>
</dbReference>